<keyword evidence="1" id="KW-0812">Transmembrane</keyword>
<dbReference type="GO" id="GO:0070273">
    <property type="term" value="F:phosphatidylinositol-4-phosphate binding"/>
    <property type="evidence" value="ECO:0007669"/>
    <property type="project" value="TreeGrafter"/>
</dbReference>
<comment type="caution">
    <text evidence="3">The sequence shown here is derived from an EMBL/GenBank/DDBJ whole genome shotgun (WGS) entry which is preliminary data.</text>
</comment>
<protein>
    <recommendedName>
        <fullName evidence="2">PH domain-containing protein</fullName>
    </recommendedName>
</protein>
<dbReference type="SUPFAM" id="SSF50729">
    <property type="entry name" value="PH domain-like"/>
    <property type="match status" value="1"/>
</dbReference>
<accession>A0A7J5ZD86</accession>
<dbReference type="InterPro" id="IPR001849">
    <property type="entry name" value="PH_domain"/>
</dbReference>
<evidence type="ECO:0000259" key="2">
    <source>
        <dbReference type="Pfam" id="PF00169"/>
    </source>
</evidence>
<dbReference type="Gene3D" id="2.30.29.30">
    <property type="entry name" value="Pleckstrin-homology domain (PH domain)/Phosphotyrosine-binding domain (PTB)"/>
    <property type="match status" value="1"/>
</dbReference>
<dbReference type="AlphaFoldDB" id="A0A7J5ZD86"/>
<dbReference type="OrthoDB" id="43122at2759"/>
<keyword evidence="4" id="KW-1185">Reference proteome</keyword>
<dbReference type="Proteomes" id="UP000518266">
    <property type="component" value="Unassembled WGS sequence"/>
</dbReference>
<dbReference type="PANTHER" id="PTHR12752">
    <property type="entry name" value="PHOSPHOINOSITOL 3-PHOSPHATE-BINDING PROTEIN"/>
    <property type="match status" value="1"/>
</dbReference>
<dbReference type="GO" id="GO:0080025">
    <property type="term" value="F:phosphatidylinositol-3,5-bisphosphate binding"/>
    <property type="evidence" value="ECO:0007669"/>
    <property type="project" value="TreeGrafter"/>
</dbReference>
<dbReference type="GO" id="GO:0005829">
    <property type="term" value="C:cytosol"/>
    <property type="evidence" value="ECO:0007669"/>
    <property type="project" value="TreeGrafter"/>
</dbReference>
<keyword evidence="1" id="KW-1133">Transmembrane helix</keyword>
<dbReference type="PANTHER" id="PTHR12752:SF3">
    <property type="entry name" value="PLECKSTRIN HOMOLOGY DOMAIN-CONTAINING FAMILY A MEMBER 5"/>
    <property type="match status" value="1"/>
</dbReference>
<dbReference type="InterPro" id="IPR011993">
    <property type="entry name" value="PH-like_dom_sf"/>
</dbReference>
<reference evidence="3 4" key="1">
    <citation type="submission" date="2020-03" db="EMBL/GenBank/DDBJ databases">
        <title>Dissostichus mawsoni Genome sequencing and assembly.</title>
        <authorList>
            <person name="Park H."/>
        </authorList>
    </citation>
    <scope>NUCLEOTIDE SEQUENCE [LARGE SCALE GENOMIC DNA]</scope>
    <source>
        <strain evidence="3">DM0001</strain>
        <tissue evidence="3">Muscle</tissue>
    </source>
</reference>
<dbReference type="GO" id="GO:0032266">
    <property type="term" value="F:phosphatidylinositol-3-phosphate binding"/>
    <property type="evidence" value="ECO:0007669"/>
    <property type="project" value="TreeGrafter"/>
</dbReference>
<feature type="domain" description="PH" evidence="2">
    <location>
        <begin position="32"/>
        <end position="92"/>
    </location>
</feature>
<evidence type="ECO:0000313" key="4">
    <source>
        <dbReference type="Proteomes" id="UP000518266"/>
    </source>
</evidence>
<organism evidence="3 4">
    <name type="scientific">Dissostichus mawsoni</name>
    <name type="common">Antarctic cod</name>
    <dbReference type="NCBI Taxonomy" id="36200"/>
    <lineage>
        <taxon>Eukaryota</taxon>
        <taxon>Metazoa</taxon>
        <taxon>Chordata</taxon>
        <taxon>Craniata</taxon>
        <taxon>Vertebrata</taxon>
        <taxon>Euteleostomi</taxon>
        <taxon>Actinopterygii</taxon>
        <taxon>Neopterygii</taxon>
        <taxon>Teleostei</taxon>
        <taxon>Neoteleostei</taxon>
        <taxon>Acanthomorphata</taxon>
        <taxon>Eupercaria</taxon>
        <taxon>Perciformes</taxon>
        <taxon>Notothenioidei</taxon>
        <taxon>Nototheniidae</taxon>
        <taxon>Dissostichus</taxon>
    </lineage>
</organism>
<keyword evidence="1" id="KW-0472">Membrane</keyword>
<name>A0A7J5ZD86_DISMA</name>
<dbReference type="EMBL" id="JAAKFY010000003">
    <property type="protein sequence ID" value="KAF3859091.1"/>
    <property type="molecule type" value="Genomic_DNA"/>
</dbReference>
<sequence length="113" mass="13515">MSWSWDGSCRQRPSQLCFGVQLESLSDSTGMKLWKKRWFVLCDMCLFYYRDDKEDSILGSILLPSFHVSMLSVDDHISRKYAFKVKHKRRCSQTGLISGGVVVVVVWWWWWWW</sequence>
<dbReference type="GO" id="GO:0010314">
    <property type="term" value="F:phosphatidylinositol-5-phosphate binding"/>
    <property type="evidence" value="ECO:0007669"/>
    <property type="project" value="TreeGrafter"/>
</dbReference>
<dbReference type="Pfam" id="PF00169">
    <property type="entry name" value="PH"/>
    <property type="match status" value="1"/>
</dbReference>
<feature type="transmembrane region" description="Helical" evidence="1">
    <location>
        <begin position="94"/>
        <end position="112"/>
    </location>
</feature>
<gene>
    <name evidence="3" type="ORF">F7725_021490</name>
</gene>
<evidence type="ECO:0000313" key="3">
    <source>
        <dbReference type="EMBL" id="KAF3859091.1"/>
    </source>
</evidence>
<evidence type="ECO:0000256" key="1">
    <source>
        <dbReference type="SAM" id="Phobius"/>
    </source>
</evidence>
<proteinExistence type="predicted"/>